<name>A0AAI9SA22_9BURK</name>
<dbReference type="RefSeq" id="WP_152157135.1">
    <property type="nucleotide sequence ID" value="NZ_WEHW01000057.1"/>
</dbReference>
<comment type="caution">
    <text evidence="1">The sequence shown here is derived from an EMBL/GenBank/DDBJ whole genome shotgun (WGS) entry which is preliminary data.</text>
</comment>
<dbReference type="AlphaFoldDB" id="A0AAI9SA22"/>
<reference evidence="1 2" key="1">
    <citation type="submission" date="2019-10" db="EMBL/GenBank/DDBJ databases">
        <title>Genome diversity of Sutterella seckii.</title>
        <authorList>
            <person name="Chaplin A.V."/>
            <person name="Sokolova S.R."/>
            <person name="Mosin K.A."/>
            <person name="Ivanova E.L."/>
            <person name="Kochetkova T.O."/>
            <person name="Goltsov A.Y."/>
            <person name="Trofimov D.Y."/>
            <person name="Efimov B.A."/>
        </authorList>
    </citation>
    <scope>NUCLEOTIDE SEQUENCE [LARGE SCALE GENOMIC DNA]</scope>
    <source>
        <strain evidence="1 2">ASD3426</strain>
    </source>
</reference>
<organism evidence="1 2">
    <name type="scientific">Sutterella seckii</name>
    <dbReference type="NCBI Taxonomy" id="1944635"/>
    <lineage>
        <taxon>Bacteria</taxon>
        <taxon>Pseudomonadati</taxon>
        <taxon>Pseudomonadota</taxon>
        <taxon>Betaproteobacteria</taxon>
        <taxon>Burkholderiales</taxon>
        <taxon>Sutterellaceae</taxon>
        <taxon>Sutterella</taxon>
    </lineage>
</organism>
<proteinExistence type="predicted"/>
<evidence type="ECO:0000313" key="1">
    <source>
        <dbReference type="EMBL" id="KAB7649943.1"/>
    </source>
</evidence>
<keyword evidence="2" id="KW-1185">Reference proteome</keyword>
<protein>
    <submittedName>
        <fullName evidence="1">Uncharacterized protein</fullName>
    </submittedName>
</protein>
<evidence type="ECO:0000313" key="2">
    <source>
        <dbReference type="Proteomes" id="UP000469462"/>
    </source>
</evidence>
<sequence length="250" mass="26873">MTTLTKLLPAQAAPAQALLDKAHPLPLTSAQRAELPQTIHTPTGDVTVGVAAADLRPLEVDDLFVDETGAFWAVRPAVEKVLHVTGDLNVLREAAGALINRGVRLAQIDEGFSVLPLPNLAKMLQMVGLEVTEAEEPFDPIQFREPEGGCGCGCGCGGHHHHHHEDEECGCGCGHHHHHEEGECGCGGHHHHHGEGECCCGGHDHDHEECGCGGHHHHHDEGECCCGHDHDHEEKKGCCCGHDHDHEAKH</sequence>
<gene>
    <name evidence="1" type="ORF">GBM96_10290</name>
</gene>
<dbReference type="Proteomes" id="UP000469462">
    <property type="component" value="Unassembled WGS sequence"/>
</dbReference>
<dbReference type="EMBL" id="WEHW01000057">
    <property type="protein sequence ID" value="KAB7649943.1"/>
    <property type="molecule type" value="Genomic_DNA"/>
</dbReference>
<accession>A0AAI9SA22</accession>